<dbReference type="PANTHER" id="PTHR15422:SF45">
    <property type="entry name" value="CYTOCHROME B561 DOMAIN-CONTAINING PROTEIN"/>
    <property type="match status" value="1"/>
</dbReference>
<dbReference type="InterPro" id="IPR045150">
    <property type="entry name" value="CYB561D1/2"/>
</dbReference>
<protein>
    <submittedName>
        <fullName evidence="13">Ferric reductase transmembrane protein, putative</fullName>
    </submittedName>
</protein>
<name>A0A0S4JNM4_BODSA</name>
<evidence type="ECO:0000256" key="2">
    <source>
        <dbReference type="ARBA" id="ARBA00004141"/>
    </source>
</evidence>
<dbReference type="PROSITE" id="PS50939">
    <property type="entry name" value="CYTOCHROME_B561"/>
    <property type="match status" value="1"/>
</dbReference>
<feature type="transmembrane region" description="Helical" evidence="11">
    <location>
        <begin position="109"/>
        <end position="131"/>
    </location>
</feature>
<evidence type="ECO:0000256" key="5">
    <source>
        <dbReference type="ARBA" id="ARBA00022692"/>
    </source>
</evidence>
<dbReference type="Pfam" id="PF03188">
    <property type="entry name" value="Cytochrom_B561"/>
    <property type="match status" value="1"/>
</dbReference>
<evidence type="ECO:0000256" key="1">
    <source>
        <dbReference type="ARBA" id="ARBA00001970"/>
    </source>
</evidence>
<feature type="transmembrane region" description="Helical" evidence="11">
    <location>
        <begin position="188"/>
        <end position="205"/>
    </location>
</feature>
<keyword evidence="10 11" id="KW-0472">Membrane</keyword>
<dbReference type="Gene3D" id="1.20.120.1770">
    <property type="match status" value="1"/>
</dbReference>
<evidence type="ECO:0000256" key="3">
    <source>
        <dbReference type="ARBA" id="ARBA00022448"/>
    </source>
</evidence>
<dbReference type="VEuPathDB" id="TriTrypDB:BSAL_32420"/>
<feature type="transmembrane region" description="Helical" evidence="11">
    <location>
        <begin position="47"/>
        <end position="65"/>
    </location>
</feature>
<feature type="transmembrane region" description="Helical" evidence="11">
    <location>
        <begin position="217"/>
        <end position="236"/>
    </location>
</feature>
<dbReference type="PANTHER" id="PTHR15422">
    <property type="entry name" value="OS05G0565100 PROTEIN"/>
    <property type="match status" value="1"/>
</dbReference>
<keyword evidence="7" id="KW-0249">Electron transport</keyword>
<comment type="cofactor">
    <cofactor evidence="1">
        <name>heme b</name>
        <dbReference type="ChEBI" id="CHEBI:60344"/>
    </cofactor>
</comment>
<gene>
    <name evidence="13" type="ORF">BSAL_32420</name>
</gene>
<evidence type="ECO:0000259" key="12">
    <source>
        <dbReference type="PROSITE" id="PS50939"/>
    </source>
</evidence>
<dbReference type="OrthoDB" id="432881at2759"/>
<evidence type="ECO:0000256" key="8">
    <source>
        <dbReference type="ARBA" id="ARBA00022989"/>
    </source>
</evidence>
<keyword evidence="6" id="KW-0479">Metal-binding</keyword>
<keyword evidence="3" id="KW-0813">Transport</keyword>
<evidence type="ECO:0000256" key="7">
    <source>
        <dbReference type="ARBA" id="ARBA00022982"/>
    </source>
</evidence>
<evidence type="ECO:0000256" key="9">
    <source>
        <dbReference type="ARBA" id="ARBA00023004"/>
    </source>
</evidence>
<keyword evidence="9" id="KW-0408">Iron</keyword>
<evidence type="ECO:0000256" key="11">
    <source>
        <dbReference type="SAM" id="Phobius"/>
    </source>
</evidence>
<dbReference type="SMART" id="SM00665">
    <property type="entry name" value="B561"/>
    <property type="match status" value="1"/>
</dbReference>
<dbReference type="GO" id="GO:0140575">
    <property type="term" value="F:transmembrane monodehydroascorbate reductase activity"/>
    <property type="evidence" value="ECO:0007669"/>
    <property type="project" value="InterPro"/>
</dbReference>
<dbReference type="EMBL" id="CYKH01001935">
    <property type="protein sequence ID" value="CUG91505.1"/>
    <property type="molecule type" value="Genomic_DNA"/>
</dbReference>
<feature type="transmembrane region" description="Helical" evidence="11">
    <location>
        <begin position="71"/>
        <end position="88"/>
    </location>
</feature>
<dbReference type="GO" id="GO:0016020">
    <property type="term" value="C:membrane"/>
    <property type="evidence" value="ECO:0007669"/>
    <property type="project" value="UniProtKB-SubCell"/>
</dbReference>
<evidence type="ECO:0000256" key="6">
    <source>
        <dbReference type="ARBA" id="ARBA00022723"/>
    </source>
</evidence>
<keyword evidence="5 11" id="KW-0812">Transmembrane</keyword>
<evidence type="ECO:0000256" key="4">
    <source>
        <dbReference type="ARBA" id="ARBA00022617"/>
    </source>
</evidence>
<reference evidence="14" key="1">
    <citation type="submission" date="2015-09" db="EMBL/GenBank/DDBJ databases">
        <authorList>
            <consortium name="Pathogen Informatics"/>
        </authorList>
    </citation>
    <scope>NUCLEOTIDE SEQUENCE [LARGE SCALE GENOMIC DNA]</scope>
    <source>
        <strain evidence="14">Lake Konstanz</strain>
    </source>
</reference>
<dbReference type="AlphaFoldDB" id="A0A0S4JNM4"/>
<comment type="subcellular location">
    <subcellularLocation>
        <location evidence="2">Membrane</location>
        <topology evidence="2">Multi-pass membrane protein</topology>
    </subcellularLocation>
</comment>
<proteinExistence type="predicted"/>
<keyword evidence="4" id="KW-0349">Heme</keyword>
<sequence>MAESISAAINVAPIPHISPDAATSGVASKKPTPRIADFTKVTQVRRIVAAAVVLLMSYHFVGSSWRDVFQYHPLMMTVACVGFLPEIMHLSNNFRRCRSMVERQQTVGLHLQTAIAMKVLSLIGFVAIEISKIQRKKKHFTTWHGLIGLICIIVLALQVVIGIVYHYRLFPTKRFPGIFSLLRKVHQWLGITLVALAAVSMYLGLQTHFAEKAVVEPWARMFFALATTAVVIFAYVRE</sequence>
<organism evidence="13 14">
    <name type="scientific">Bodo saltans</name>
    <name type="common">Flagellated protozoan</name>
    <dbReference type="NCBI Taxonomy" id="75058"/>
    <lineage>
        <taxon>Eukaryota</taxon>
        <taxon>Discoba</taxon>
        <taxon>Euglenozoa</taxon>
        <taxon>Kinetoplastea</taxon>
        <taxon>Metakinetoplastina</taxon>
        <taxon>Eubodonida</taxon>
        <taxon>Bodonidae</taxon>
        <taxon>Bodo</taxon>
    </lineage>
</organism>
<accession>A0A0S4JNM4</accession>
<evidence type="ECO:0000256" key="10">
    <source>
        <dbReference type="ARBA" id="ARBA00023136"/>
    </source>
</evidence>
<evidence type="ECO:0000313" key="13">
    <source>
        <dbReference type="EMBL" id="CUG91505.1"/>
    </source>
</evidence>
<dbReference type="OMA" id="YHPICMM"/>
<dbReference type="InterPro" id="IPR006593">
    <property type="entry name" value="Cyt_b561/ferric_Rdtase_TM"/>
</dbReference>
<dbReference type="Proteomes" id="UP000051952">
    <property type="component" value="Unassembled WGS sequence"/>
</dbReference>
<dbReference type="GO" id="GO:0046872">
    <property type="term" value="F:metal ion binding"/>
    <property type="evidence" value="ECO:0007669"/>
    <property type="project" value="UniProtKB-KW"/>
</dbReference>
<keyword evidence="8 11" id="KW-1133">Transmembrane helix</keyword>
<evidence type="ECO:0000313" key="14">
    <source>
        <dbReference type="Proteomes" id="UP000051952"/>
    </source>
</evidence>
<feature type="domain" description="Cytochrome b561" evidence="12">
    <location>
        <begin position="35"/>
        <end position="238"/>
    </location>
</feature>
<keyword evidence="14" id="KW-1185">Reference proteome</keyword>
<feature type="transmembrane region" description="Helical" evidence="11">
    <location>
        <begin position="143"/>
        <end position="167"/>
    </location>
</feature>